<dbReference type="PANTHER" id="PTHR43823">
    <property type="entry name" value="SPORULATION PROTEIN YKVU"/>
    <property type="match status" value="1"/>
</dbReference>
<evidence type="ECO:0000256" key="2">
    <source>
        <dbReference type="ARBA" id="ARBA00022475"/>
    </source>
</evidence>
<feature type="transmembrane region" description="Helical" evidence="6">
    <location>
        <begin position="288"/>
        <end position="308"/>
    </location>
</feature>
<dbReference type="STRING" id="762983.HMPREF9444_00492"/>
<evidence type="ECO:0000256" key="4">
    <source>
        <dbReference type="ARBA" id="ARBA00022989"/>
    </source>
</evidence>
<sequence>MILGTSTTSLIFELIIAISVFSLRLDGAPNFAMLSSIVTAATNAVLDYIFIFPLNMGIKGAAIATSLSCFIGALMVLYYLAFKAQKIKLICLHLSLQGFIFFAKNIRSQCIIGSSAFLGETTLAVLMFVGNYTFMHYLGDNGVGAFGICCYYLPFVFMTGNSIAQSSQPIISYNFSINNKKRVKKALNISLKTAFCCSSIMALFFILFPEIMVNIFVNLSDPSAQIAIHGFPYIGIGFIFFVLNLAVIGYLQSIEDVKRSTLIALMRGFIFLIPSFILLPQLTGEKGIWLALTFSELTVTLIILINVLRLRFIKIHHITHQNN</sequence>
<dbReference type="GO" id="GO:0005886">
    <property type="term" value="C:plasma membrane"/>
    <property type="evidence" value="ECO:0007669"/>
    <property type="project" value="UniProtKB-SubCell"/>
</dbReference>
<dbReference type="Pfam" id="PF01554">
    <property type="entry name" value="MatE"/>
    <property type="match status" value="1"/>
</dbReference>
<dbReference type="InterPro" id="IPR002528">
    <property type="entry name" value="MATE_fam"/>
</dbReference>
<evidence type="ECO:0000256" key="6">
    <source>
        <dbReference type="SAM" id="Phobius"/>
    </source>
</evidence>
<dbReference type="RefSeq" id="WP_009142712.1">
    <property type="nucleotide sequence ID" value="NZ_GL830960.1"/>
</dbReference>
<proteinExistence type="predicted"/>
<feature type="transmembrane region" description="Helical" evidence="6">
    <location>
        <begin position="262"/>
        <end position="282"/>
    </location>
</feature>
<evidence type="ECO:0000256" key="5">
    <source>
        <dbReference type="ARBA" id="ARBA00023136"/>
    </source>
</evidence>
<dbReference type="AlphaFoldDB" id="E8LIF2"/>
<dbReference type="GO" id="GO:0015297">
    <property type="term" value="F:antiporter activity"/>
    <property type="evidence" value="ECO:0007669"/>
    <property type="project" value="InterPro"/>
</dbReference>
<dbReference type="InterPro" id="IPR051327">
    <property type="entry name" value="MATE_MepA_subfamily"/>
</dbReference>
<keyword evidence="5 6" id="KW-0472">Membrane</keyword>
<reference evidence="7 8" key="1">
    <citation type="submission" date="2011-01" db="EMBL/GenBank/DDBJ databases">
        <authorList>
            <person name="Weinstock G."/>
            <person name="Sodergren E."/>
            <person name="Clifton S."/>
            <person name="Fulton L."/>
            <person name="Fulton B."/>
            <person name="Courtney L."/>
            <person name="Fronick C."/>
            <person name="Harrison M."/>
            <person name="Strong C."/>
            <person name="Farmer C."/>
            <person name="Delahaunty K."/>
            <person name="Markovic C."/>
            <person name="Hall O."/>
            <person name="Minx P."/>
            <person name="Tomlinson C."/>
            <person name="Mitreva M."/>
            <person name="Hou S."/>
            <person name="Chen J."/>
            <person name="Wollam A."/>
            <person name="Pepin K.H."/>
            <person name="Johnson M."/>
            <person name="Bhonagiri V."/>
            <person name="Zhang X."/>
            <person name="Suruliraj S."/>
            <person name="Warren W."/>
            <person name="Chinwalla A."/>
            <person name="Mardis E.R."/>
            <person name="Wilson R.K."/>
        </authorList>
    </citation>
    <scope>NUCLEOTIDE SEQUENCE [LARGE SCALE GENOMIC DNA]</scope>
    <source>
        <strain evidence="8">DSM 22608 / JCM 16073 / KCTC 15190 / YIT 12066</strain>
    </source>
</reference>
<evidence type="ECO:0000256" key="1">
    <source>
        <dbReference type="ARBA" id="ARBA00004651"/>
    </source>
</evidence>
<evidence type="ECO:0000313" key="7">
    <source>
        <dbReference type="EMBL" id="EFY07706.1"/>
    </source>
</evidence>
<dbReference type="PANTHER" id="PTHR43823:SF3">
    <property type="entry name" value="MULTIDRUG EXPORT PROTEIN MEPA"/>
    <property type="match status" value="1"/>
</dbReference>
<feature type="transmembrane region" description="Helical" evidence="6">
    <location>
        <begin position="142"/>
        <end position="164"/>
    </location>
</feature>
<organism evidence="7 8">
    <name type="scientific">Succinatimonas hippei (strain DSM 22608 / JCM 16073 / KCTC 15190 / YIT 12066)</name>
    <dbReference type="NCBI Taxonomy" id="762983"/>
    <lineage>
        <taxon>Bacteria</taxon>
        <taxon>Pseudomonadati</taxon>
        <taxon>Pseudomonadota</taxon>
        <taxon>Gammaproteobacteria</taxon>
        <taxon>Aeromonadales</taxon>
        <taxon>Succinivibrionaceae</taxon>
        <taxon>Succinatimonas</taxon>
    </lineage>
</organism>
<feature type="transmembrane region" description="Helical" evidence="6">
    <location>
        <begin position="110"/>
        <end position="130"/>
    </location>
</feature>
<name>E8LIF2_SUCHY</name>
<feature type="transmembrane region" description="Helical" evidence="6">
    <location>
        <begin position="31"/>
        <end position="54"/>
    </location>
</feature>
<dbReference type="GO" id="GO:0042910">
    <property type="term" value="F:xenobiotic transmembrane transporter activity"/>
    <property type="evidence" value="ECO:0007669"/>
    <property type="project" value="InterPro"/>
</dbReference>
<dbReference type="EMBL" id="AEVO01000022">
    <property type="protein sequence ID" value="EFY07706.1"/>
    <property type="molecule type" value="Genomic_DNA"/>
</dbReference>
<feature type="transmembrane region" description="Helical" evidence="6">
    <location>
        <begin position="7"/>
        <end position="25"/>
    </location>
</feature>
<keyword evidence="8" id="KW-1185">Reference proteome</keyword>
<accession>E8LIF2</accession>
<keyword evidence="4 6" id="KW-1133">Transmembrane helix</keyword>
<dbReference type="eggNOG" id="COG0534">
    <property type="taxonomic scope" value="Bacteria"/>
</dbReference>
<keyword evidence="2" id="KW-1003">Cell membrane</keyword>
<feature type="transmembrane region" description="Helical" evidence="6">
    <location>
        <begin position="228"/>
        <end position="250"/>
    </location>
</feature>
<comment type="subcellular location">
    <subcellularLocation>
        <location evidence="1">Cell membrane</location>
        <topology evidence="1">Multi-pass membrane protein</topology>
    </subcellularLocation>
</comment>
<evidence type="ECO:0000313" key="8">
    <source>
        <dbReference type="Proteomes" id="UP000018458"/>
    </source>
</evidence>
<keyword evidence="3 6" id="KW-0812">Transmembrane</keyword>
<feature type="transmembrane region" description="Helical" evidence="6">
    <location>
        <begin position="185"/>
        <end position="208"/>
    </location>
</feature>
<gene>
    <name evidence="7" type="ORF">HMPREF9444_00492</name>
</gene>
<protein>
    <submittedName>
        <fullName evidence="7">MATE domain protein</fullName>
    </submittedName>
</protein>
<evidence type="ECO:0000256" key="3">
    <source>
        <dbReference type="ARBA" id="ARBA00022692"/>
    </source>
</evidence>
<dbReference type="Proteomes" id="UP000018458">
    <property type="component" value="Unassembled WGS sequence"/>
</dbReference>
<feature type="transmembrane region" description="Helical" evidence="6">
    <location>
        <begin position="61"/>
        <end position="81"/>
    </location>
</feature>
<dbReference type="HOGENOM" id="CLU_012893_0_2_6"/>
<comment type="caution">
    <text evidence="7">The sequence shown here is derived from an EMBL/GenBank/DDBJ whole genome shotgun (WGS) entry which is preliminary data.</text>
</comment>